<dbReference type="EMBL" id="JAOSLC020000003">
    <property type="protein sequence ID" value="MDD7914102.1"/>
    <property type="molecule type" value="Genomic_DNA"/>
</dbReference>
<dbReference type="InterPro" id="IPR027417">
    <property type="entry name" value="P-loop_NTPase"/>
</dbReference>
<dbReference type="Proteomes" id="UP001151478">
    <property type="component" value="Unassembled WGS sequence"/>
</dbReference>
<evidence type="ECO:0000313" key="1">
    <source>
        <dbReference type="EMBL" id="MDD7914102.1"/>
    </source>
</evidence>
<dbReference type="SUPFAM" id="SSF52540">
    <property type="entry name" value="P-loop containing nucleoside triphosphate hydrolases"/>
    <property type="match status" value="1"/>
</dbReference>
<dbReference type="Gene3D" id="3.40.50.300">
    <property type="entry name" value="P-loop containing nucleotide triphosphate hydrolases"/>
    <property type="match status" value="1"/>
</dbReference>
<reference evidence="1" key="1">
    <citation type="submission" date="2023-02" db="EMBL/GenBank/DDBJ databases">
        <title>Polaribacter ponticola sp. nov., isolated from seawater.</title>
        <authorList>
            <person name="Baek J.H."/>
            <person name="Kim J.M."/>
            <person name="Choi D.G."/>
            <person name="Jeon C.O."/>
        </authorList>
    </citation>
    <scope>NUCLEOTIDE SEQUENCE</scope>
    <source>
        <strain evidence="1">MSW5</strain>
    </source>
</reference>
<organism evidence="1 2">
    <name type="scientific">Polaribacter ponticola</name>
    <dbReference type="NCBI Taxonomy" id="2978475"/>
    <lineage>
        <taxon>Bacteria</taxon>
        <taxon>Pseudomonadati</taxon>
        <taxon>Bacteroidota</taxon>
        <taxon>Flavobacteriia</taxon>
        <taxon>Flavobacteriales</taxon>
        <taxon>Flavobacteriaceae</taxon>
    </lineage>
</organism>
<keyword evidence="2" id="KW-1185">Reference proteome</keyword>
<sequence>MIQLSSIKERLKNLNDTEFQELCDSFLSLRNRDYKAYSRNGAHEIKQKTTKGTPDSFIQMPNGLYLFVESTTTEHKGKRLLNKLKDDISGCLNTDKTDIPINKIQEIILCYNSNLRAVEIEEINKEAFEVMEKLPMHYSLDALANEIFFHHKNIASDYLNLPLDTGQVVSLEKFVEEYDNGKQKLATPLAGLFLHRDEELKNLKSKLFTDDIIIISGPAGVGKSKLALQSIHEFIQSNLDYNAFAISPKGADLIGDLGAYFNGDDNSILLVE</sequence>
<accession>A0ABT5S9X5</accession>
<evidence type="ECO:0000313" key="2">
    <source>
        <dbReference type="Proteomes" id="UP001151478"/>
    </source>
</evidence>
<proteinExistence type="predicted"/>
<evidence type="ECO:0008006" key="3">
    <source>
        <dbReference type="Google" id="ProtNLM"/>
    </source>
</evidence>
<dbReference type="RefSeq" id="WP_274270279.1">
    <property type="nucleotide sequence ID" value="NZ_JAOSLC020000003.1"/>
</dbReference>
<name>A0ABT5S9X5_9FLAO</name>
<gene>
    <name evidence="1" type="ORF">N5A56_006550</name>
</gene>
<protein>
    <recommendedName>
        <fullName evidence="3">DUF2075 domain-containing protein</fullName>
    </recommendedName>
</protein>
<comment type="caution">
    <text evidence="1">The sequence shown here is derived from an EMBL/GenBank/DDBJ whole genome shotgun (WGS) entry which is preliminary data.</text>
</comment>